<evidence type="ECO:0000259" key="1">
    <source>
        <dbReference type="Pfam" id="PF00534"/>
    </source>
</evidence>
<evidence type="ECO:0000313" key="2">
    <source>
        <dbReference type="EMBL" id="NWJ46734.1"/>
    </source>
</evidence>
<dbReference type="AlphaFoldDB" id="A0A8T7M3S8"/>
<evidence type="ECO:0000313" key="3">
    <source>
        <dbReference type="EMBL" id="WJW66105.1"/>
    </source>
</evidence>
<evidence type="ECO:0000313" key="4">
    <source>
        <dbReference type="Proteomes" id="UP000521676"/>
    </source>
</evidence>
<feature type="domain" description="Glycosyl transferase family 1" evidence="1">
    <location>
        <begin position="190"/>
        <end position="344"/>
    </location>
</feature>
<reference evidence="2 4" key="1">
    <citation type="submission" date="2020-06" db="EMBL/GenBank/DDBJ databases">
        <title>Anoxygenic phototrophic Chloroflexota member uses a Type I reaction center.</title>
        <authorList>
            <person name="Tsuji J.M."/>
            <person name="Shaw N.A."/>
            <person name="Nagashima S."/>
            <person name="Venkiteswaran J."/>
            <person name="Schiff S.L."/>
            <person name="Hanada S."/>
            <person name="Tank M."/>
            <person name="Neufeld J.D."/>
        </authorList>
    </citation>
    <scope>NUCLEOTIDE SEQUENCE [LARGE SCALE GENOMIC DNA]</scope>
    <source>
        <strain evidence="2">L227-S17</strain>
    </source>
</reference>
<dbReference type="RefSeq" id="WP_341467984.1">
    <property type="nucleotide sequence ID" value="NZ_CP128399.1"/>
</dbReference>
<dbReference type="Gene3D" id="3.40.50.2000">
    <property type="entry name" value="Glycogen Phosphorylase B"/>
    <property type="match status" value="2"/>
</dbReference>
<protein>
    <submittedName>
        <fullName evidence="2">Glycosyltransferase family 4 protein</fullName>
    </submittedName>
</protein>
<accession>A0A8T7M3S8</accession>
<gene>
    <name evidence="2" type="ORF">HXX08_12715</name>
    <name evidence="3" type="ORF">OZ401_001889</name>
</gene>
<organism evidence="2 4">
    <name type="scientific">Candidatus Chlorohelix allophototropha</name>
    <dbReference type="NCBI Taxonomy" id="3003348"/>
    <lineage>
        <taxon>Bacteria</taxon>
        <taxon>Bacillati</taxon>
        <taxon>Chloroflexota</taxon>
        <taxon>Chloroflexia</taxon>
        <taxon>Candidatus Chloroheliales</taxon>
        <taxon>Candidatus Chloroheliaceae</taxon>
        <taxon>Candidatus Chlorohelix</taxon>
    </lineage>
</organism>
<dbReference type="EMBL" id="CP128399">
    <property type="protein sequence ID" value="WJW66105.1"/>
    <property type="molecule type" value="Genomic_DNA"/>
</dbReference>
<reference evidence="3" key="2">
    <citation type="journal article" date="2024" name="Nature">
        <title>Anoxygenic phototroph of the Chloroflexota uses a type I reaction centre.</title>
        <authorList>
            <person name="Tsuji J.M."/>
            <person name="Shaw N.A."/>
            <person name="Nagashima S."/>
            <person name="Venkiteswaran J.J."/>
            <person name="Schiff S.L."/>
            <person name="Watanabe T."/>
            <person name="Fukui M."/>
            <person name="Hanada S."/>
            <person name="Tank M."/>
            <person name="Neufeld J.D."/>
        </authorList>
    </citation>
    <scope>NUCLEOTIDE SEQUENCE</scope>
    <source>
        <strain evidence="3">L227-S17</strain>
    </source>
</reference>
<sequence>MKILTVTKAALGVGQRKLEELAAIPGVEQLTLIVPPYWEEPRVGRTYLEKLYTSGYELIVEPMTLNGNFHLHFYPGLGKWIKRLRPDIVFMEEESFNLATAHGSWLAEKYGAVSVFFNWANTYREYPPPFKNFESYNFKHTAGALAGNDEARALLRRRGYAGALAVCPQFGVDTTLFQRCEPPTGFKKPGVFTVGYIGRLVPEKGLVTPVEACARLKGDFRLVYIGAGPQKAVIEEAAQRLGIAQKVEFIPAVSSIEIPAYMSGLDALVLPSLTTSNWKEQFGRVLVEAMACETPVVGSSSGEIPYVIGDAGLVFPEGSALALAENLQKLMDDSTLRTELAQRGLERVNANYTQAQVARRHYDLFAQALNTSKNK</sequence>
<dbReference type="InterPro" id="IPR001296">
    <property type="entry name" value="Glyco_trans_1"/>
</dbReference>
<dbReference type="GO" id="GO:0016757">
    <property type="term" value="F:glycosyltransferase activity"/>
    <property type="evidence" value="ECO:0007669"/>
    <property type="project" value="InterPro"/>
</dbReference>
<dbReference type="CDD" id="cd03801">
    <property type="entry name" value="GT4_PimA-like"/>
    <property type="match status" value="1"/>
</dbReference>
<proteinExistence type="predicted"/>
<dbReference type="EMBL" id="JACATZ010000001">
    <property type="protein sequence ID" value="NWJ46734.1"/>
    <property type="molecule type" value="Genomic_DNA"/>
</dbReference>
<evidence type="ECO:0000313" key="5">
    <source>
        <dbReference type="Proteomes" id="UP001431572"/>
    </source>
</evidence>
<dbReference type="Proteomes" id="UP001431572">
    <property type="component" value="Chromosome 1"/>
</dbReference>
<dbReference type="Proteomes" id="UP000521676">
    <property type="component" value="Unassembled WGS sequence"/>
</dbReference>
<keyword evidence="5" id="KW-1185">Reference proteome</keyword>
<dbReference type="PANTHER" id="PTHR12526">
    <property type="entry name" value="GLYCOSYLTRANSFERASE"/>
    <property type="match status" value="1"/>
</dbReference>
<name>A0A8T7M3S8_9CHLR</name>
<dbReference type="SUPFAM" id="SSF53756">
    <property type="entry name" value="UDP-Glycosyltransferase/glycogen phosphorylase"/>
    <property type="match status" value="1"/>
</dbReference>
<dbReference type="PANTHER" id="PTHR12526:SF636">
    <property type="entry name" value="BLL3647 PROTEIN"/>
    <property type="match status" value="1"/>
</dbReference>
<dbReference type="Pfam" id="PF00534">
    <property type="entry name" value="Glycos_transf_1"/>
    <property type="match status" value="1"/>
</dbReference>